<feature type="compositionally biased region" description="Polar residues" evidence="16">
    <location>
        <begin position="949"/>
        <end position="958"/>
    </location>
</feature>
<feature type="region of interest" description="Disordered" evidence="16">
    <location>
        <begin position="1531"/>
        <end position="1559"/>
    </location>
</feature>
<keyword evidence="10" id="KW-0009">Actin-binding</keyword>
<dbReference type="InterPro" id="IPR001589">
    <property type="entry name" value="Actinin_actin-bd_CS"/>
</dbReference>
<feature type="compositionally biased region" description="Acidic residues" evidence="16">
    <location>
        <begin position="3041"/>
        <end position="3055"/>
    </location>
</feature>
<feature type="compositionally biased region" description="Basic and acidic residues" evidence="16">
    <location>
        <begin position="1729"/>
        <end position="1790"/>
    </location>
</feature>
<evidence type="ECO:0000313" key="19">
    <source>
        <dbReference type="Proteomes" id="UP000694890"/>
    </source>
</evidence>
<keyword evidence="5 14" id="KW-0812">Transmembrane</keyword>
<feature type="coiled-coil region" evidence="15">
    <location>
        <begin position="4225"/>
        <end position="4252"/>
    </location>
</feature>
<comment type="similarity">
    <text evidence="2">Belongs to the nesprin family.</text>
</comment>
<keyword evidence="6" id="KW-0677">Repeat</keyword>
<accession>A0AAJ8B8Q6</accession>
<evidence type="ECO:0000256" key="7">
    <source>
        <dbReference type="ARBA" id="ARBA00022989"/>
    </source>
</evidence>
<feature type="region of interest" description="Disordered" evidence="16">
    <location>
        <begin position="4713"/>
        <end position="4773"/>
    </location>
</feature>
<feature type="compositionally biased region" description="Polar residues" evidence="16">
    <location>
        <begin position="1248"/>
        <end position="1269"/>
    </location>
</feature>
<evidence type="ECO:0000256" key="9">
    <source>
        <dbReference type="ARBA" id="ARBA00023136"/>
    </source>
</evidence>
<reference evidence="20" key="1">
    <citation type="submission" date="2025-08" db="UniProtKB">
        <authorList>
            <consortium name="RefSeq"/>
        </authorList>
    </citation>
    <scope>IDENTIFICATION</scope>
    <source>
        <tissue evidence="20">Brain</tissue>
    </source>
</reference>
<dbReference type="PANTHER" id="PTHR14514">
    <property type="entry name" value="PKA ANCHORING PROTEIN"/>
    <property type="match status" value="1"/>
</dbReference>
<dbReference type="Gene3D" id="1.20.58.60">
    <property type="match status" value="8"/>
</dbReference>
<feature type="domain" description="Calponin-homology (CH)" evidence="17">
    <location>
        <begin position="185"/>
        <end position="291"/>
    </location>
</feature>
<dbReference type="SUPFAM" id="SSF46966">
    <property type="entry name" value="Spectrin repeat"/>
    <property type="match status" value="12"/>
</dbReference>
<proteinExistence type="inferred from homology"/>
<dbReference type="SUPFAM" id="SSF47576">
    <property type="entry name" value="Calponin-homology domain, CH-domain"/>
    <property type="match status" value="1"/>
</dbReference>
<evidence type="ECO:0000256" key="6">
    <source>
        <dbReference type="ARBA" id="ARBA00022737"/>
    </source>
</evidence>
<feature type="compositionally biased region" description="Low complexity" evidence="16">
    <location>
        <begin position="3024"/>
        <end position="3038"/>
    </location>
</feature>
<dbReference type="GeneID" id="108888892"/>
<name>A0AAJ8B8Q6_LATCA</name>
<dbReference type="FunFam" id="1.10.418.10:FF:000057">
    <property type="entry name" value="Calmin"/>
    <property type="match status" value="1"/>
</dbReference>
<dbReference type="InterPro" id="IPR002017">
    <property type="entry name" value="Spectrin_repeat"/>
</dbReference>
<feature type="compositionally biased region" description="Polar residues" evidence="16">
    <location>
        <begin position="1024"/>
        <end position="1036"/>
    </location>
</feature>
<feature type="region of interest" description="Disordered" evidence="16">
    <location>
        <begin position="1068"/>
        <end position="1093"/>
    </location>
</feature>
<feature type="compositionally biased region" description="Polar residues" evidence="16">
    <location>
        <begin position="1068"/>
        <end position="1085"/>
    </location>
</feature>
<dbReference type="InterPro" id="IPR056887">
    <property type="entry name" value="SYNE1/2_dom"/>
</dbReference>
<sequence>MASGGAEEDDGGIPLDIDNVHMLLQVEHEQIQKRTFTNWINAQLSKRCPPSFVSDLFSDLRDGSLLLDLLEVMSGQSMKRQRGQGVFQQRANIETALNFLKKKSIKLVNINIPDIIDGRPSIILGLVWTIILRCHIEELASALSFSSRHSSLDSLSSLDSWSGSPIPASPVPAGRMSPLHRRFRISAKKALLMWVRDQCQKVGCSVSVKDFKSSWRSGEAFLAILCSLRPQLVDLSLVQSRSNQENLEEAFHLAERELHIPRLLEPQDVDVKDPDEKSIMTYVAQFLQYSNDMPAPDDYLQLFPLDQPSCFSPVNLPAHFTPAVAVSPLRQVSPSERAQEVTCWLEQAFQELSEAWTAAQNSSYAEKYRVFQSLAGSFTEQRRPVMTLLTNIKRCPELSREQQALRAAWDRMEEELQRCKADLDLSLPPPLDSVVAWLQRAEAALTEEGGRVKDHAGAAKEARGQQDTLKTLIKEMSHHVQILDNYHNMDGSGNVLVPLEKFDEIKRRVTHVRVTAKYQGIKLEYQEYRHTVLDLLKRINAKIQTWKTPYRSKEAVYVLLQDWHETVERQGIVLILMDSLQILKEKANAYTSKAALGADSQLVNRQVKEAESEAELVTQAVTAMRGLMERVVSAWETYNKCLVSLQTWLSQTAQSQTQSAPEGTQDMSEWMSCQAKLNEVGNLVIEVTETSTSRTLSEQLSKVNMQWAERMKRTKFEVSSEPSVGPPCLQTVHSLTQEASLLLRQPLDVASVPLRANRQKLQLLSKKMTEVDMSSADFQTSCLENFQQTLPQVLAEAERTCGELQRASSRLEGHLAELERWITDALDCYQHLKEKEKRGHSAQDSAAKGLISRGLQLENQVVTEGQELQDFVAHVRKTSPLQSLSTSGLQDRITEAVSHCQEILGMFSSLGFKGHVGEAVHQTQRKPETGLFVVAKTKHVDQTGNVKLQTQDPSQLSPQVPPHTPQQRTRDLQHKDIQDETIVIPHVKIQMLPQPSRELVPHFHSSLVKEAESKPIIQPRSFPESHTQALSQNDEPSTIFDPNISKNSAAVQTCNRGKGKLVPLTNSQIQTQNKRATRHSTGNKTPPQPPVVVRSEVHSKAQSMARSRLEKTRVRLQGRIQQAIKLFSGKEVSESQAKKKQRALKTLQPVILEEFLDAVEGFGAFCSGSQLQDLMLLSDSVRKQWEVVMDEDASAEERVESLRALCETVTPSESSCLATDLLKESDEAQETQCSDSVLPAHSRGRQLGGNTPLSATGISADPQPSSSLPREQREDSPRRDLSPAAGEVPVHGDILPLQSQDAPTERPVLKSSLRAQEKPLKARLLHIIKSSQQVQPHIQAVVRGDTVEAKQEAEWTVVPEAVAPSQEEHPAEQEVLERYRKSSLIFQSQLQNNKQHLEAFIPEPVTVSTLQNQKKQLQTLKQETEALWFEFELQYAQLSQSLHLMTREDLSEVQRDWEQLTHEWKSQQMCLKNRMTSLENTADLMESADDHLALITQKLDTIMSESMDISSFNLPDLSLQSDLKEMDHRLQSEMRRLSKQSSEEERQQPEATSLHQALHSSVSHLKQLRQQLEKVQLAAQAVDHFLATVREVKAEIPAPLANQDASRQQTEADWEQERHSWHAALQQRLQTAAEQSEKVDSNLKAAGMTLSMDGAIVTCQDVVTSLSKHVVDVEKKLIRGRQRESKDELNSVGKEQMKRNEELNPVEIRQAKTGDDSSQQGGAQVQEQEQEHPPPRRAKEELELEAERSRLDGENDTNRQRKKEHRSEGDVKDQRRSSSQVKKEGEVKESLAQRRAALLGALREIKGAAEHLKLHEPTLPALQQRTRALTELESRLAGLLSELQHVRDASSSGTYDVSQSSEVEEVWEETTRAVTERLEQCCVLTELLKMFQSTRAELSGTLQRAESTISEQASYMGKDNLQRLHTKVQETKAELNGLGDSIEEVRSVCRQLHAHLRKIPGCSNIPFESEADILMDSWLDISERTDSYLENLHRSLTLWDGVLQLGAEVESWTDNKLTEFAQSPSFQSEGDIKTLQNEIMAQEKSVERFQQRASEIQSLLQSTEPLLELQVAETQMRKKIEQLKELGSEAEDVYKQMVAAKGTNCCQGGRVLQLPPEDSGLPPHSLWFRCCNSPCKELCWQLQTQDEQAESLLEDLRVLTSIASPDSLQSLSADGIQLQERIRTSHRLFSEVEEQTQRNIQDLDRLEKESEDLERWLQTAEEKAAKEEDPSLLQEEAVTQRARTELLSQLVSSLQSSNLQQSALVEESSKLLERYHNFYTRVLHVAEERQCPLSRDVEVFQALSKSTQSWVGELRQLVDSLLGESPCIQSPVEQRLHCAQAVVHATADGEARLQELRVAGNGLSRRLCDGDDLKQEIQETIQRIEEQWTELLQSVEPYHRVLQTDPELISSYLSRRQEVCCRVEELQRQITQLPISFPCPGTAERRQACLLAHQLCDKSESLQLTLTSLAEQRQGLAERRSDAIWKDSSWAELDTCCSSLMAELKDVCSRLEDGLSNEEHFGQLLQDCHHKLTSLQERMSACQTQKESSAGLFTDVPALEALLQEVTDTEKDILQLETLKDSIADSATVEARVSLSKQVSDLQDHKRALDSSIRENLALLKENNNQRVQQVKEEISSVQTAVKDLTDNVGNLCDDPEVSPGISQLKQHWCSIQGFDTRLTELAARVDSLQKTGESSVTREMLPADVTLTVDAVAKDLDSLRSIFPQKKQECAENAANRVRQLIRQLQHWSQTCWTWSHRTCRKLMETRHPEGGELCGAKLTDVPEKKSGLTTSISPESDLKSPHLAAQSETCESVADQEQEKSCEDITVSPNKVFTIVLDMEPQNTQQRENVGSRSPDVARCSQGAGLCGAKLTESSSTGLPEKKSELSSTFIRPKADETDLKGHGQVADSMSENPSALMSTDLEEMQSTSAQLSCKENSETYELMHNEEVNSSKCCGTVADCQLTDTHVAETTFPDVKQEEVTDFCHTEKQTMSSVLCTAESSVPTGEALTKTHIPAGVSKQATAADTAESAGAGHAEMAEEENTEEASDPEGPEPEHSEVPERQDDASLLREETESTLPPASLEEAEVTQGQPQMQESMEPERTAPGLSAGLGAGEKTGGSPVSYKHTPTMQDILSEIQSLVERSNIINRTPHIDLNWYLKSSPSEAEIRLVRTVQQVLACRYQPAQLDVTAMAKQLEEAEEYRCCVQEQVASMKSMSAARVCDPNALKRAEGQWSAALLDASATVQVKAAQLDQVKQYHKQMKMARAFLEVLAAEKEKTSLNALGSSAAQADKLHALLQTMELKKNIMEELLHLSSQLSVHLSDAESSGALLAQLGDVQEEWRLLEGSIKRALRHAVNSTSQASLLIKEAEQLKAKFEALQNSNFQSNDSKSALELVCLTTDLKLYNQLYVNLQSQADALIHFSLGQKEKDEIQCSLTEFGSLLNVTKRKLDASTYSCGGISSTKMNKQLEDLVIWAKQAENHISTGKKLALFPEEARIQIVDMKKFQTDILSRRSKMQVQVEEMKDVVSDMEKEESDQVLKTVEDLYEAIADSLDHVLDTMKKHLHQREKLLSQLSSMDAWLAETHAMRDPCAHVENVSKADIQKLESELERHKSATAEIQSQLNLVEAMTDSFKDIAVGLSPGESRYLVNRLSGLWTELDGLLAHEKATSWELEELIHERTSSDEELSTIRDSLKQITADLEQQKFPLTHETLLTVAHLKHMLMENQCQVQELQHCHEAKRSALLYTIGELQDRCKALSLSAFEQDKYQHLRRQMEESRDIAKEQIQRANDKTLSVGERFRLYQTLLVELPLVKTQCQEAGDQLEAVAQELHPSELNSERHRIQRTVETLVSWENSVTADVKNLETKLLLGLRFSSELPALIELFQRTREELAEAEPVAPDEKAIDSALRRYWVMWRNMESGMRVLEALGRKEKINLKNCKELYSLRDAAMQECHLRMESLSQARESLKDYQWAAQGAIAFLHNAEATFLSAPGGFLDCTEEQRQTQQALEALEDGFQAHICHLVELVPQQPCLSRPKAEQLHISILSQLLVGRAVLEAQAQLRLESLQRCAVRQQSHRSCHEDIRQRLSGFEARLSECATAQVTSYDKCVVQQKRATLLMGDLRSLAGKIEELTAGCPMQGCGVGKDGELGALWRRWVSLRRGLGLLMAHTEQRQEEWKDITTSIEQCCSFLASLQAEVPDSSTVSFTQEKPQELLAQAEMHQAGLEQEQQALASLEHRLEHALSLSSSQDPASPGPVGKTLVKIQENVRSLRERNLLVVAAAQAEEKERQQLQEEIGELEAHMVDILPTLETCLNPSKRQELRKDLSSQKARLKSIMDGVQSRYAEIPADISKQLQDVQLSLQRAEVKLIEGSNPVRKLAGRVVELGSGLQRVNTLLEQKSPTVSEAQNVLKRVWDELDAWHSRLMLLESEVQDLAEEQPDHAHLLMDQLTQPLQLYQNASQMAEQRTSFLSKIPACLQEFEDILHSATCWLDEAQSWLSAPCSFTTARSLKNHANSLQLVLDDSERIRHALQDFRLVLAEISAVCDISTQEERLDQNDQQVRKMQHNVLEPLEQLLQTAGAVEAMETELKTMEKNVPKIRTILSSMDNSNIPLMEHLHNRQVILANVQSMRKTLEDMERCKGELRLPQGAEESLLVFSRARLLLQPLEELEQLTQEQTSVLENKIREEEETGQALSITTVSSIPEEMQQHGRSPQRLQEAFEVSNSEEEEDEDGESCHSSSSDTLTCSIPEDPEDTLTVSDVTSEDIAEMKPLSKVKELESLAHTSSPEVESSLKAAESELLSVTPGSNTIDFGSKNVEPGLVTVDSKADVGDSSHPKLLMAEPPLITAATPAAEGHFTAAAAAALDQHQSPKHKTFNTDPHTKPPQAVAAIEDTRLIPTRPITPFSRELAGFHRGRDTVNGLKEQIEVRSGQNSLVEESQQAQESSKVPLSLTEHEDDEKEQQRWSRLHNQISQKLTTLKKVQDEHQTHEKVKSADGSHPGVKEELYEAVRRVLLCLDACTDLLLTPGGASEDDPRLRLLQQECVSAELVTLAELLNKVESDARPALSKEEPDAYHCLTRLQDCLHTVQLVFTSSSNQLTEHLGFKTQHQEFFNQLCILDKFDLGQSETFPSIKDAPGLEQCVLGRHLRESPGEKAKLQQTSQSLLQGITHLLELGEECITERKMSRVHSRSQLQAVLSRHKKLMQVLGSQLAFAQHLFRREPEVLKCQEDERLQLEVRAKALQQQALEQEVASQRRLQEWTLWEDNCGRLGRVLDECEALISSGEPEGVDEEESVRLDACQQTLAQLDESRAALGLLLDQCKVLQTEPAFAASVGQAGGALELRWRSAFRRTEQEVQRCRDIQNIRARSRHVLPRWMSYVFLVPPTDSRRTLPSVSEWLVGANEHLKTWSDLAESSDLNQECLHNCLIKLLDFSMEVEAMSVQRASVSRAATQLLHLREADCPGLRAQIAQLEVNWTRHTSDLSKIQDQLHQRLLDGWPPVELLSNLEDWLKKQEARLIQEKETLLKAKDAAQMTEVLQHYRELKAGVVSGQLLLDFLCQSGPQAVGADVQSLRSERTMFAEKLGALRLQWLHLQRELESQIRGAERIHRTCAVRERRLQHLHSWIERQKEQLNQWEQPTSQTLAQKALLEWQAVVGRVKEVAAALQELKSTRAHVEKEEERPCDITFSNQAESVSRACEDLSQQMETLRPAVQQTVAEWSSFDRDLTEVALQASRVRCALQHQRAPLFSLKQAEGYMDLLQQLQEQAGKGEELLAAVEKSFQCLAKTLHCGAAQALGDQMEGERKRWKDVVQELKDEQVKTGQTLSLWQEYSRLSENCSLHLRHLWRQWEELSSSSLAPEQNTQAVIHTVEKLQDVAENLQSSVGDVLEASKPLTGLLEPLAANLIQSDTRLLSRDVLLLSQAMSGKKKSLKEDLEEQKLFHTSLQTLEKQTQNIQHKLKAGLNDKNSVEQVLSELSDLLPSLVDVREMSGYLILNDQEAERLHMLIREWMESMTRTSDINRELQAEHQGSQTFQEKCKTLTHMKEKLVEESMPKKPQSDSSLQEMLTVHQRLQAEVITAGHQLLQGLLCEAVKSMEKETGEKRSEFLAQVSSVRESWFSAVVLAAQRRSWVKEQLRQRRIYHRGSKLLRRLLRDVDPLLPPTGPALCTLQQLRSCADDHQCVEEALGLHSAVYNQTLEAGKHLSETMTESESRSRLQSELQDLEEAWKRTTSLLRRRRDLVNTTVQMWSQCQDGITNIKTRMKQLLPEKPADSKKEKLIQEIELSLQRLSSGLRELGTMKTDLSQYIAAGDSALLEQQLEQLHGQWEELCMKVSLRRQEIADRLNAWTIFNDKNKEFCDWLTQMENKVCHSGDLSIEEMVEKLKKDCIEEINLFSENKSHLKQLGEQLLLASDEAKQTQVHGSLQEVNQRWHSLFRQIEARVKKLKETLVTVQQLDKNMSNLRSWLSRIEAELSRPITYSVCHHQEIQRRLAEQQELQRDIEQHTEGVASVLSLCDVLLRDEDAAGGTEAESDSLQETSRSLDQRWRTICAMALDRRLRIEETWRLWCKFLDDYSRFEDWLKMAERTAANPNSADVLYTVAKEELKKFEGFQRQVHERLTQLELVNNQYRRLARENRTDRASQLKAMVHEGNRRWDTLHRRVAAILRRLKYFTSQREEFEGTRESMLVWLTELDLQLTNVEHFSESDVHHKIQQLNSFQKEITLNTERIDGLIVFGEGLIQKSSPQDAALIEDELEELHTYCQEVFSRLVRFHQRLSQPPIIIEEPELSSTTFSLESSLELIGRPWLGRSQVSLPATPTHLLPSPLERSGRETPVSVDSLPLEWDHTGDVGGSSSHEDDEEEEEHEEEGAYFSALSEVELTESQQDFVEAPKALRASSLAPSRSMVVHESPGWRSATDLDTQPLQGHTEAAPTLTSTPLKQGYLRLMSQCSGSIKDIKRVSLILDEEEQPKELGLTGLTSSDKQSGVIERWELLQAQSRSDQQADPQEPQQLTSDLDDITSWLENVTPELDRLRLSDPATSIEDMESRAKELKEMQKVFTHYKSIMLSINLRAQEAPELQERLASMNRDWSRACTGVQQWDTSLRKTLMRCQEFHETLHSLLLWLAHAESRRYTVDINNPDTPVRALQQHHNTLTDLQEELRGRQVQQASLQALWSQLQPEDGAEESDEAQEKLHVTGSKLRLLLREVDQDLSTLQQRLSCESASDVQGQCASAESSQEAAHSKKGSSTQRERREASPPRSFFYRVLRAAFPLHLLLLLLLLLPCLIPMSESDPSCTVTNNFARSFYPMLRYTNGPPPT</sequence>
<evidence type="ECO:0000256" key="3">
    <source>
        <dbReference type="ARBA" id="ARBA00022490"/>
    </source>
</evidence>
<feature type="compositionally biased region" description="Acidic residues" evidence="16">
    <location>
        <begin position="6869"/>
        <end position="6881"/>
    </location>
</feature>
<dbReference type="GO" id="GO:0003779">
    <property type="term" value="F:actin binding"/>
    <property type="evidence" value="ECO:0007669"/>
    <property type="project" value="UniProtKB-KW"/>
</dbReference>
<dbReference type="FunFam" id="1.20.58.60:FF:000157">
    <property type="entry name" value="Nesprin-1 isoform 1"/>
    <property type="match status" value="1"/>
</dbReference>
<dbReference type="RefSeq" id="XP_050928029.1">
    <property type="nucleotide sequence ID" value="XM_051072072.1"/>
</dbReference>
<keyword evidence="9 14" id="KW-0472">Membrane</keyword>
<protein>
    <submittedName>
        <fullName evidence="20">LOW QUALITY PROTEIN: nesprin-2</fullName>
    </submittedName>
</protein>
<keyword evidence="8 15" id="KW-0175">Coiled coil</keyword>
<dbReference type="SMART" id="SM00033">
    <property type="entry name" value="CH"/>
    <property type="match status" value="2"/>
</dbReference>
<feature type="compositionally biased region" description="Basic and acidic residues" evidence="16">
    <location>
        <begin position="3056"/>
        <end position="3076"/>
    </location>
</feature>
<dbReference type="InterPro" id="IPR057057">
    <property type="entry name" value="Spectrin_SYNE1"/>
</dbReference>
<evidence type="ECO:0000256" key="14">
    <source>
        <dbReference type="PROSITE-ProRule" id="PRU00385"/>
    </source>
</evidence>
<organism evidence="19 20">
    <name type="scientific">Lates calcarifer</name>
    <name type="common">Barramundi</name>
    <name type="synonym">Holocentrus calcarifer</name>
    <dbReference type="NCBI Taxonomy" id="8187"/>
    <lineage>
        <taxon>Eukaryota</taxon>
        <taxon>Metazoa</taxon>
        <taxon>Chordata</taxon>
        <taxon>Craniata</taxon>
        <taxon>Vertebrata</taxon>
        <taxon>Euteleostomi</taxon>
        <taxon>Actinopterygii</taxon>
        <taxon>Neopterygii</taxon>
        <taxon>Teleostei</taxon>
        <taxon>Neoteleostei</taxon>
        <taxon>Acanthomorphata</taxon>
        <taxon>Carangaria</taxon>
        <taxon>Carangaria incertae sedis</taxon>
        <taxon>Centropomidae</taxon>
        <taxon>Lates</taxon>
    </lineage>
</organism>
<dbReference type="PROSITE" id="PS51049">
    <property type="entry name" value="KASH"/>
    <property type="match status" value="1"/>
</dbReference>
<feature type="region of interest" description="Disordered" evidence="16">
    <location>
        <begin position="6830"/>
        <end position="6883"/>
    </location>
</feature>
<feature type="coiled-coil region" evidence="15">
    <location>
        <begin position="2189"/>
        <end position="2226"/>
    </location>
</feature>
<dbReference type="FunFam" id="1.20.58.60:FF:000126">
    <property type="entry name" value="Spectrin repeat containing, nuclear envelope 1a"/>
    <property type="match status" value="1"/>
</dbReference>
<dbReference type="InterPro" id="IPR018159">
    <property type="entry name" value="Spectrin/alpha-actinin"/>
</dbReference>
<evidence type="ECO:0000256" key="8">
    <source>
        <dbReference type="ARBA" id="ARBA00023054"/>
    </source>
</evidence>
<dbReference type="Pfam" id="PF00307">
    <property type="entry name" value="CH"/>
    <property type="match status" value="2"/>
</dbReference>
<evidence type="ECO:0000256" key="12">
    <source>
        <dbReference type="ARBA" id="ARBA00023242"/>
    </source>
</evidence>
<dbReference type="SMART" id="SM01249">
    <property type="entry name" value="KASH"/>
    <property type="match status" value="1"/>
</dbReference>
<dbReference type="Gene3D" id="1.10.418.10">
    <property type="entry name" value="Calponin-like domain"/>
    <property type="match status" value="2"/>
</dbReference>
<dbReference type="CDD" id="cd00176">
    <property type="entry name" value="SPEC"/>
    <property type="match status" value="2"/>
</dbReference>
<evidence type="ECO:0000313" key="20">
    <source>
        <dbReference type="RefSeq" id="XP_050928029.1"/>
    </source>
</evidence>
<feature type="region of interest" description="Disordered" evidence="16">
    <location>
        <begin position="4873"/>
        <end position="4893"/>
    </location>
</feature>
<dbReference type="Pfam" id="PF25035">
    <property type="entry name" value="SYNE1"/>
    <property type="match status" value="1"/>
</dbReference>
<dbReference type="Pfam" id="PF00435">
    <property type="entry name" value="Spectrin"/>
    <property type="match status" value="1"/>
</dbReference>
<evidence type="ECO:0000256" key="13">
    <source>
        <dbReference type="ARBA" id="ARBA00046312"/>
    </source>
</evidence>
<dbReference type="KEGG" id="lcf:108888892"/>
<dbReference type="PROSITE" id="PS00019">
    <property type="entry name" value="ACTININ_1"/>
    <property type="match status" value="1"/>
</dbReference>
<evidence type="ECO:0000256" key="11">
    <source>
        <dbReference type="ARBA" id="ARBA00023212"/>
    </source>
</evidence>
<feature type="compositionally biased region" description="Polar residues" evidence="16">
    <location>
        <begin position="1549"/>
        <end position="1559"/>
    </location>
</feature>
<feature type="compositionally biased region" description="Polar residues" evidence="16">
    <location>
        <begin position="4939"/>
        <end position="4957"/>
    </location>
</feature>
<comment type="subcellular location">
    <subcellularLocation>
        <location evidence="1">Cytoplasm</location>
        <location evidence="1">Cytoskeleton</location>
    </subcellularLocation>
    <subcellularLocation>
        <location evidence="13">Nucleus outer membrane</location>
        <topology evidence="13">Single-pass type IV membrane protein</topology>
    </subcellularLocation>
</comment>
<feature type="compositionally biased region" description="Basic and acidic residues" evidence="16">
    <location>
        <begin position="1681"/>
        <end position="1702"/>
    </location>
</feature>
<feature type="topological domain" description="Perinuclear space" evidence="14">
    <location>
        <begin position="7302"/>
        <end position="7331"/>
    </location>
</feature>
<dbReference type="InterPro" id="IPR012315">
    <property type="entry name" value="KASH"/>
</dbReference>
<evidence type="ECO:0000256" key="10">
    <source>
        <dbReference type="ARBA" id="ARBA00023203"/>
    </source>
</evidence>
<feature type="region of interest" description="Disordered" evidence="16">
    <location>
        <begin position="949"/>
        <end position="973"/>
    </location>
</feature>
<evidence type="ECO:0000256" key="2">
    <source>
        <dbReference type="ARBA" id="ARBA00008619"/>
    </source>
</evidence>
<dbReference type="Pfam" id="PF25034">
    <property type="entry name" value="Spectrin_SYNE1"/>
    <property type="match status" value="1"/>
</dbReference>
<feature type="compositionally biased region" description="Basic and acidic residues" evidence="16">
    <location>
        <begin position="1270"/>
        <end position="1281"/>
    </location>
</feature>
<feature type="compositionally biased region" description="Polar residues" evidence="16">
    <location>
        <begin position="7008"/>
        <end position="7026"/>
    </location>
</feature>
<feature type="region of interest" description="Disordered" evidence="16">
    <location>
        <begin position="1681"/>
        <end position="1790"/>
    </location>
</feature>
<keyword evidence="7" id="KW-1133">Transmembrane helix</keyword>
<dbReference type="PROSITE" id="PS50021">
    <property type="entry name" value="CH"/>
    <property type="match status" value="2"/>
</dbReference>
<keyword evidence="3" id="KW-0963">Cytoplasm</keyword>
<feature type="coiled-coil region" evidence="15">
    <location>
        <begin position="2032"/>
        <end position="2089"/>
    </location>
</feature>
<evidence type="ECO:0000256" key="5">
    <source>
        <dbReference type="ARBA" id="ARBA00022692"/>
    </source>
</evidence>
<evidence type="ECO:0000256" key="16">
    <source>
        <dbReference type="SAM" id="MobiDB-lite"/>
    </source>
</evidence>
<dbReference type="GO" id="GO:0005856">
    <property type="term" value="C:cytoskeleton"/>
    <property type="evidence" value="ECO:0007669"/>
    <property type="project" value="UniProtKB-SubCell"/>
</dbReference>
<dbReference type="InterPro" id="IPR036872">
    <property type="entry name" value="CH_dom_sf"/>
</dbReference>
<feature type="region of interest" description="Disordered" evidence="16">
    <location>
        <begin position="3016"/>
        <end position="3122"/>
    </location>
</feature>
<keyword evidence="4" id="KW-0597">Phosphoprotein</keyword>
<feature type="coiled-coil region" evidence="15">
    <location>
        <begin position="3600"/>
        <end position="3627"/>
    </location>
</feature>
<feature type="region of interest" description="Disordered" evidence="16">
    <location>
        <begin position="1023"/>
        <end position="1043"/>
    </location>
</feature>
<dbReference type="Proteomes" id="UP000694890">
    <property type="component" value="Linkage group LG7_1"/>
</dbReference>
<keyword evidence="11" id="KW-0206">Cytoskeleton</keyword>
<evidence type="ECO:0000256" key="15">
    <source>
        <dbReference type="SAM" id="Coils"/>
    </source>
</evidence>
<evidence type="ECO:0000259" key="18">
    <source>
        <dbReference type="PROSITE" id="PS51049"/>
    </source>
</evidence>
<feature type="coiled-coil region" evidence="15">
    <location>
        <begin position="5771"/>
        <end position="5828"/>
    </location>
</feature>
<feature type="region of interest" description="Disordered" evidence="16">
    <location>
        <begin position="1228"/>
        <end position="1310"/>
    </location>
</feature>
<feature type="compositionally biased region" description="Basic and acidic residues" evidence="16">
    <location>
        <begin position="1531"/>
        <end position="1548"/>
    </location>
</feature>
<dbReference type="InterPro" id="IPR001715">
    <property type="entry name" value="CH_dom"/>
</dbReference>
<feature type="coiled-coil region" evidence="15">
    <location>
        <begin position="1822"/>
        <end position="1849"/>
    </location>
</feature>
<feature type="region of interest" description="Disordered" evidence="16">
    <location>
        <begin position="7244"/>
        <end position="7267"/>
    </location>
</feature>
<dbReference type="Pfam" id="PF10541">
    <property type="entry name" value="KASH"/>
    <property type="match status" value="1"/>
</dbReference>
<feature type="compositionally biased region" description="Acidic residues" evidence="16">
    <location>
        <begin position="4733"/>
        <end position="4742"/>
    </location>
</feature>
<keyword evidence="12" id="KW-0539">Nucleus</keyword>
<evidence type="ECO:0000256" key="1">
    <source>
        <dbReference type="ARBA" id="ARBA00004245"/>
    </source>
</evidence>
<feature type="region of interest" description="Disordered" evidence="16">
    <location>
        <begin position="4939"/>
        <end position="4975"/>
    </location>
</feature>
<feature type="domain" description="KASH" evidence="18">
    <location>
        <begin position="7272"/>
        <end position="7331"/>
    </location>
</feature>
<feature type="region of interest" description="Disordered" evidence="16">
    <location>
        <begin position="7008"/>
        <end position="7030"/>
    </location>
</feature>
<dbReference type="PANTHER" id="PTHR14514:SF4">
    <property type="entry name" value="NESPRIN-2"/>
    <property type="match status" value="1"/>
</dbReference>
<dbReference type="SMART" id="SM00150">
    <property type="entry name" value="SPEC"/>
    <property type="match status" value="12"/>
</dbReference>
<dbReference type="GO" id="GO:0005640">
    <property type="term" value="C:nuclear outer membrane"/>
    <property type="evidence" value="ECO:0007669"/>
    <property type="project" value="UniProtKB-SubCell"/>
</dbReference>
<feature type="topological domain" description="Cytoplasmic" evidence="14">
    <location>
        <begin position="1"/>
        <end position="7280"/>
    </location>
</feature>
<evidence type="ECO:0000256" key="4">
    <source>
        <dbReference type="ARBA" id="ARBA00022553"/>
    </source>
</evidence>
<feature type="domain" description="Calponin-homology (CH)" evidence="17">
    <location>
        <begin position="30"/>
        <end position="135"/>
    </location>
</feature>
<gene>
    <name evidence="20" type="primary">LOC108888892</name>
</gene>
<evidence type="ECO:0000259" key="17">
    <source>
        <dbReference type="PROSITE" id="PS50021"/>
    </source>
</evidence>
<feature type="coiled-coil region" evidence="15">
    <location>
        <begin position="2614"/>
        <end position="2648"/>
    </location>
</feature>